<feature type="signal peptide" evidence="4">
    <location>
        <begin position="1"/>
        <end position="21"/>
    </location>
</feature>
<dbReference type="PANTHER" id="PTHR16776:SF3">
    <property type="entry name" value="EXTRACELLULAR MATRIX PROTEIN 1"/>
    <property type="match status" value="1"/>
</dbReference>
<proteinExistence type="predicted"/>
<dbReference type="Ensembl" id="ENSCVAT00000014250.1">
    <property type="protein sequence ID" value="ENSCVAP00000020475.1"/>
    <property type="gene ID" value="ENSCVAG00000001885.1"/>
</dbReference>
<comment type="subcellular location">
    <subcellularLocation>
        <location evidence="1">Secreted</location>
    </subcellularLocation>
</comment>
<keyword evidence="4" id="KW-0732">Signal</keyword>
<feature type="chain" id="PRO_5044598132" evidence="4">
    <location>
        <begin position="22"/>
        <end position="462"/>
    </location>
</feature>
<accession>A0A3Q2DLJ7</accession>
<dbReference type="InterPro" id="IPR020858">
    <property type="entry name" value="Serum_albumin-like"/>
</dbReference>
<dbReference type="SUPFAM" id="SSF48552">
    <property type="entry name" value="Serum albumin-like"/>
    <property type="match status" value="2"/>
</dbReference>
<dbReference type="Gene3D" id="1.10.246.10">
    <property type="match status" value="2"/>
</dbReference>
<organism evidence="5 6">
    <name type="scientific">Cyprinodon variegatus</name>
    <name type="common">Sheepshead minnow</name>
    <dbReference type="NCBI Taxonomy" id="28743"/>
    <lineage>
        <taxon>Eukaryota</taxon>
        <taxon>Metazoa</taxon>
        <taxon>Chordata</taxon>
        <taxon>Craniata</taxon>
        <taxon>Vertebrata</taxon>
        <taxon>Euteleostomi</taxon>
        <taxon>Actinopterygii</taxon>
        <taxon>Neopterygii</taxon>
        <taxon>Teleostei</taxon>
        <taxon>Neoteleostei</taxon>
        <taxon>Acanthomorphata</taxon>
        <taxon>Ovalentaria</taxon>
        <taxon>Atherinomorphae</taxon>
        <taxon>Cyprinodontiformes</taxon>
        <taxon>Cyprinodontidae</taxon>
        <taxon>Cyprinodon</taxon>
    </lineage>
</organism>
<dbReference type="GO" id="GO:0007165">
    <property type="term" value="P:signal transduction"/>
    <property type="evidence" value="ECO:0007669"/>
    <property type="project" value="InterPro"/>
</dbReference>
<name>A0A3Q2DLJ7_CYPVA</name>
<sequence>MSSSAALVSAAVASLLVLSSACKDAQTCVQSESTISHPFQGQEPFASEGELPPSRPNFGPRSFFPALSYPVQFPLGQPTADNIEAICVNSDHRPRYPESYFPNSGFGKQKRQATAVNNAEWWFSTCCKGNQTWGTEMTLCCATQAWQQSVNLFCEEDSSVKDRLYHCCRRTDTSRFQCFKENAQNPNYEPTLELPVEEVGSTQSFNFNQDTCPRNLMSPHLARASREKTELNPAASPKTDIIFPPGRPSAINIESLCSNQKFRPLYSTKCLPRSGYEVLAHQVKTINRLEKKYKQCCKKKKGALQCAEQKWRLELNRYCSGKIAGQIDLQCCQSKDPFGCFQTVSLDPLYNKTSEKEAPALSTMCDTKIFTDNRFPVGFQLKSLCCPLSEQDRNPCFAQKIEQLSQSLCSSDTFSTAAVYRCCKRTSPEEISQCVGENVMGFINKQLKKRGQRKNKKICPIP</sequence>
<dbReference type="AlphaFoldDB" id="A0A3Q2DLJ7"/>
<evidence type="ECO:0000256" key="3">
    <source>
        <dbReference type="ARBA" id="ARBA00022737"/>
    </source>
</evidence>
<dbReference type="GO" id="GO:0005615">
    <property type="term" value="C:extracellular space"/>
    <property type="evidence" value="ECO:0007669"/>
    <property type="project" value="InterPro"/>
</dbReference>
<evidence type="ECO:0000313" key="5">
    <source>
        <dbReference type="Ensembl" id="ENSCVAP00000020491.1"/>
    </source>
</evidence>
<dbReference type="STRING" id="28743.ENSCVAP00000020491"/>
<keyword evidence="3" id="KW-0677">Repeat</keyword>
<reference evidence="5" key="1">
    <citation type="submission" date="2025-05" db="UniProtKB">
        <authorList>
            <consortium name="Ensembl"/>
        </authorList>
    </citation>
    <scope>IDENTIFICATION</scope>
</reference>
<evidence type="ECO:0000256" key="4">
    <source>
        <dbReference type="SAM" id="SignalP"/>
    </source>
</evidence>
<evidence type="ECO:0000256" key="2">
    <source>
        <dbReference type="ARBA" id="ARBA00022525"/>
    </source>
</evidence>
<protein>
    <submittedName>
        <fullName evidence="5">Extracellular matrix protein 1b</fullName>
    </submittedName>
</protein>
<dbReference type="PANTHER" id="PTHR16776">
    <property type="entry name" value="EXTRACELLULAR MATRIX PROTEIN 1"/>
    <property type="match status" value="1"/>
</dbReference>
<dbReference type="Pfam" id="PF05782">
    <property type="entry name" value="ECM1"/>
    <property type="match status" value="2"/>
</dbReference>
<dbReference type="GeneTree" id="ENSGT00390000006215"/>
<dbReference type="OMA" id="CCRCRSH"/>
<keyword evidence="6" id="KW-1185">Reference proteome</keyword>
<evidence type="ECO:0000313" key="6">
    <source>
        <dbReference type="Proteomes" id="UP000265020"/>
    </source>
</evidence>
<dbReference type="Ensembl" id="ENSCVAT00000014255.1">
    <property type="protein sequence ID" value="ENSCVAP00000020491.1"/>
    <property type="gene ID" value="ENSCVAG00000001885.1"/>
</dbReference>
<dbReference type="GO" id="GO:0030500">
    <property type="term" value="P:regulation of bone mineralization"/>
    <property type="evidence" value="ECO:0007669"/>
    <property type="project" value="TreeGrafter"/>
</dbReference>
<dbReference type="InterPro" id="IPR008605">
    <property type="entry name" value="ECM1"/>
</dbReference>
<keyword evidence="2" id="KW-0964">Secreted</keyword>
<dbReference type="Proteomes" id="UP000265020">
    <property type="component" value="Unassembled WGS sequence"/>
</dbReference>
<evidence type="ECO:0000256" key="1">
    <source>
        <dbReference type="ARBA" id="ARBA00004613"/>
    </source>
</evidence>